<evidence type="ECO:0000256" key="9">
    <source>
        <dbReference type="ARBA" id="ARBA00022516"/>
    </source>
</evidence>
<dbReference type="SUPFAM" id="SSF54197">
    <property type="entry name" value="HIT-like"/>
    <property type="match status" value="1"/>
</dbReference>
<dbReference type="AlphaFoldDB" id="A0A3N1PF38"/>
<dbReference type="PROSITE" id="PS51257">
    <property type="entry name" value="PROKAR_LIPOPROTEIN"/>
    <property type="match status" value="1"/>
</dbReference>
<evidence type="ECO:0000256" key="18">
    <source>
        <dbReference type="ARBA" id="ARBA00032892"/>
    </source>
</evidence>
<keyword evidence="14" id="KW-0472">Membrane</keyword>
<dbReference type="EMBL" id="RJUL01000005">
    <property type="protein sequence ID" value="ROQ25911.1"/>
    <property type="molecule type" value="Genomic_DNA"/>
</dbReference>
<evidence type="ECO:0000256" key="16">
    <source>
        <dbReference type="ARBA" id="ARBA00023264"/>
    </source>
</evidence>
<name>A0A3N1PF38_9GAMM</name>
<comment type="catalytic activity">
    <reaction evidence="1">
        <text>a CDP-1,2-diacyl-sn-glycerol + H2O = a 1,2-diacyl-sn-glycero-3-phosphate + CMP + 2 H(+)</text>
        <dbReference type="Rhea" id="RHEA:15221"/>
        <dbReference type="ChEBI" id="CHEBI:15377"/>
        <dbReference type="ChEBI" id="CHEBI:15378"/>
        <dbReference type="ChEBI" id="CHEBI:58332"/>
        <dbReference type="ChEBI" id="CHEBI:58608"/>
        <dbReference type="ChEBI" id="CHEBI:60377"/>
        <dbReference type="EC" id="3.6.1.26"/>
    </reaction>
</comment>
<dbReference type="InterPro" id="IPR036265">
    <property type="entry name" value="HIT-like_sf"/>
</dbReference>
<evidence type="ECO:0000256" key="19">
    <source>
        <dbReference type="SAM" id="SignalP"/>
    </source>
</evidence>
<dbReference type="InterPro" id="IPR003763">
    <property type="entry name" value="CDP-diacylglyc_Pase"/>
</dbReference>
<evidence type="ECO:0000256" key="5">
    <source>
        <dbReference type="ARBA" id="ARBA00006435"/>
    </source>
</evidence>
<dbReference type="GO" id="GO:0005886">
    <property type="term" value="C:plasma membrane"/>
    <property type="evidence" value="ECO:0007669"/>
    <property type="project" value="UniProtKB-SubCell"/>
</dbReference>
<comment type="pathway">
    <text evidence="4">Lipid metabolism.</text>
</comment>
<dbReference type="RefSeq" id="WP_123421625.1">
    <property type="nucleotide sequence ID" value="NZ_JBLXEP010000002.1"/>
</dbReference>
<keyword evidence="9" id="KW-0444">Lipid biosynthesis</keyword>
<dbReference type="GO" id="GO:0008715">
    <property type="term" value="F:CDP-diacylglycerol diphosphatase activity"/>
    <property type="evidence" value="ECO:0007669"/>
    <property type="project" value="UniProtKB-EC"/>
</dbReference>
<feature type="signal peptide" evidence="19">
    <location>
        <begin position="1"/>
        <end position="22"/>
    </location>
</feature>
<evidence type="ECO:0000256" key="14">
    <source>
        <dbReference type="ARBA" id="ARBA00023136"/>
    </source>
</evidence>
<dbReference type="NCBIfam" id="NF003986">
    <property type="entry name" value="PRK05471.1-5"/>
    <property type="match status" value="1"/>
</dbReference>
<evidence type="ECO:0000256" key="2">
    <source>
        <dbReference type="ARBA" id="ARBA00004162"/>
    </source>
</evidence>
<keyword evidence="10" id="KW-0812">Transmembrane</keyword>
<comment type="caution">
    <text evidence="20">The sequence shown here is derived from an EMBL/GenBank/DDBJ whole genome shotgun (WGS) entry which is preliminary data.</text>
</comment>
<evidence type="ECO:0000256" key="4">
    <source>
        <dbReference type="ARBA" id="ARBA00005189"/>
    </source>
</evidence>
<gene>
    <name evidence="20" type="ORF">EDC28_105222</name>
</gene>
<protein>
    <recommendedName>
        <fullName evidence="7">CDP-diacylglycerol pyrophosphatase</fullName>
        <ecNumber evidence="6">3.6.1.26</ecNumber>
    </recommendedName>
    <alternativeName>
        <fullName evidence="17">CDP-diacylglycerol phosphatidylhydrolase</fullName>
    </alternativeName>
    <alternativeName>
        <fullName evidence="18">CDP-diglyceride hydrolase</fullName>
    </alternativeName>
</protein>
<dbReference type="EC" id="3.6.1.26" evidence="6"/>
<evidence type="ECO:0000256" key="10">
    <source>
        <dbReference type="ARBA" id="ARBA00022692"/>
    </source>
</evidence>
<keyword evidence="19" id="KW-0732">Signal</keyword>
<evidence type="ECO:0000256" key="13">
    <source>
        <dbReference type="ARBA" id="ARBA00023098"/>
    </source>
</evidence>
<feature type="chain" id="PRO_5018332134" description="CDP-diacylglycerol pyrophosphatase" evidence="19">
    <location>
        <begin position="23"/>
        <end position="245"/>
    </location>
</feature>
<evidence type="ECO:0000256" key="6">
    <source>
        <dbReference type="ARBA" id="ARBA00012375"/>
    </source>
</evidence>
<reference evidence="20 21" key="1">
    <citation type="submission" date="2018-11" db="EMBL/GenBank/DDBJ databases">
        <title>Genomic Encyclopedia of Type Strains, Phase IV (KMG-IV): sequencing the most valuable type-strain genomes for metagenomic binning, comparative biology and taxonomic classification.</title>
        <authorList>
            <person name="Goeker M."/>
        </authorList>
    </citation>
    <scope>NUCLEOTIDE SEQUENCE [LARGE SCALE GENOMIC DNA]</scope>
    <source>
        <strain evidence="20 21">DSM 21945</strain>
    </source>
</reference>
<keyword evidence="13" id="KW-0443">Lipid metabolism</keyword>
<evidence type="ECO:0000256" key="7">
    <source>
        <dbReference type="ARBA" id="ARBA00019608"/>
    </source>
</evidence>
<dbReference type="Proteomes" id="UP000268033">
    <property type="component" value="Unassembled WGS sequence"/>
</dbReference>
<evidence type="ECO:0000256" key="15">
    <source>
        <dbReference type="ARBA" id="ARBA00023209"/>
    </source>
</evidence>
<proteinExistence type="inferred from homology"/>
<evidence type="ECO:0000256" key="17">
    <source>
        <dbReference type="ARBA" id="ARBA00032888"/>
    </source>
</evidence>
<dbReference type="Gene3D" id="3.30.428.30">
    <property type="entry name" value="HIT family - CDH-like"/>
    <property type="match status" value="1"/>
</dbReference>
<dbReference type="GO" id="GO:0008654">
    <property type="term" value="P:phospholipid biosynthetic process"/>
    <property type="evidence" value="ECO:0007669"/>
    <property type="project" value="UniProtKB-KW"/>
</dbReference>
<evidence type="ECO:0000256" key="1">
    <source>
        <dbReference type="ARBA" id="ARBA00001007"/>
    </source>
</evidence>
<sequence length="245" mass="26482">MPFLRPLGMLLAVLILGGCANAAPHNADALWQLISQKCVPGMAQKGEPAPCQSVDVKAGFVTLKDRRGVLQYLVMPTTKITGMESPLLLKASTPHFFALAWQQRQLASQHYGHKVPDRDLSLAINSAYGRSQNQLHVHISCLRPALRQQLDALAPGLGRQWQSQSLMGHPYLLRTLSPNELGQQSVFMHLAEEVPGAKGEMGRYGMAMATLPDGQLLLMATRAGSGGSQGSAEEIQDHDCAIVKG</sequence>
<dbReference type="STRING" id="584787.GCA_001247655_02970"/>
<comment type="subcellular location">
    <subcellularLocation>
        <location evidence="2">Cell membrane</location>
        <topology evidence="2">Single-pass membrane protein</topology>
    </subcellularLocation>
</comment>
<dbReference type="GO" id="GO:0046342">
    <property type="term" value="P:CDP-diacylglycerol catabolic process"/>
    <property type="evidence" value="ECO:0007669"/>
    <property type="project" value="UniProtKB-UniPathway"/>
</dbReference>
<comment type="similarity">
    <text evidence="5">Belongs to the Cdh family.</text>
</comment>
<evidence type="ECO:0000313" key="21">
    <source>
        <dbReference type="Proteomes" id="UP000268033"/>
    </source>
</evidence>
<keyword evidence="8" id="KW-1003">Cell membrane</keyword>
<keyword evidence="12" id="KW-1133">Transmembrane helix</keyword>
<dbReference type="UniPathway" id="UPA00609">
    <property type="reaction ID" value="UER00664"/>
</dbReference>
<keyword evidence="15" id="KW-0594">Phospholipid biosynthesis</keyword>
<keyword evidence="21" id="KW-1185">Reference proteome</keyword>
<dbReference type="Pfam" id="PF02611">
    <property type="entry name" value="CDH"/>
    <property type="match status" value="1"/>
</dbReference>
<evidence type="ECO:0000256" key="3">
    <source>
        <dbReference type="ARBA" id="ARBA00004927"/>
    </source>
</evidence>
<keyword evidence="11" id="KW-0378">Hydrolase</keyword>
<evidence type="ECO:0000256" key="11">
    <source>
        <dbReference type="ARBA" id="ARBA00022801"/>
    </source>
</evidence>
<keyword evidence="16" id="KW-1208">Phospholipid metabolism</keyword>
<evidence type="ECO:0000313" key="20">
    <source>
        <dbReference type="EMBL" id="ROQ25911.1"/>
    </source>
</evidence>
<evidence type="ECO:0000256" key="12">
    <source>
        <dbReference type="ARBA" id="ARBA00022989"/>
    </source>
</evidence>
<evidence type="ECO:0000256" key="8">
    <source>
        <dbReference type="ARBA" id="ARBA00022475"/>
    </source>
</evidence>
<dbReference type="PIRSF" id="PIRSF001273">
    <property type="entry name" value="CDH"/>
    <property type="match status" value="1"/>
</dbReference>
<accession>A0A3N1PF38</accession>
<organism evidence="20 21">
    <name type="scientific">Gallaecimonas pentaromativorans</name>
    <dbReference type="NCBI Taxonomy" id="584787"/>
    <lineage>
        <taxon>Bacteria</taxon>
        <taxon>Pseudomonadati</taxon>
        <taxon>Pseudomonadota</taxon>
        <taxon>Gammaproteobacteria</taxon>
        <taxon>Enterobacterales</taxon>
        <taxon>Gallaecimonadaceae</taxon>
        <taxon>Gallaecimonas</taxon>
    </lineage>
</organism>
<comment type="pathway">
    <text evidence="3">Phospholipid metabolism; CDP-diacylglycerol degradation; phosphatidate from CDP-diacylglycerol: step 1/1.</text>
</comment>